<evidence type="ECO:0000256" key="1">
    <source>
        <dbReference type="SAM" id="Phobius"/>
    </source>
</evidence>
<protein>
    <submittedName>
        <fullName evidence="3">PAP2 family protein</fullName>
    </submittedName>
</protein>
<gene>
    <name evidence="3" type="ORF">HMPREF0493_0114</name>
</gene>
<reference evidence="3 4" key="1">
    <citation type="submission" date="2010-04" db="EMBL/GenBank/DDBJ databases">
        <authorList>
            <person name="Muzny D."/>
            <person name="Qin X."/>
            <person name="Deng J."/>
            <person name="Jiang H."/>
            <person name="Liu Y."/>
            <person name="Qu J."/>
            <person name="Song X.-Z."/>
            <person name="Zhang L."/>
            <person name="Thornton R."/>
            <person name="Coyle M."/>
            <person name="Francisco L."/>
            <person name="Jackson L."/>
            <person name="Javaid M."/>
            <person name="Korchina V."/>
            <person name="Kovar C."/>
            <person name="Mata R."/>
            <person name="Mathew T."/>
            <person name="Ngo R."/>
            <person name="Nguyen L."/>
            <person name="Nguyen N."/>
            <person name="Okwuonu G."/>
            <person name="Ongeri F."/>
            <person name="Pham C."/>
            <person name="Simmons D."/>
            <person name="Wilczek-Boney K."/>
            <person name="Hale W."/>
            <person name="Jakkamsetti A."/>
            <person name="Pham P."/>
            <person name="Ruth R."/>
            <person name="San Lucas F."/>
            <person name="Warren J."/>
            <person name="Zhang J."/>
            <person name="Zhao Z."/>
            <person name="Zhou C."/>
            <person name="Zhu D."/>
            <person name="Lee S."/>
            <person name="Bess C."/>
            <person name="Blankenburg K."/>
            <person name="Forbes L."/>
            <person name="Fu Q."/>
            <person name="Gubbala S."/>
            <person name="Hirani K."/>
            <person name="Jayaseelan J.C."/>
            <person name="Lara F."/>
            <person name="Munidasa M."/>
            <person name="Palculict T."/>
            <person name="Patil S."/>
            <person name="Pu L.-L."/>
            <person name="Saada N."/>
            <person name="Tang L."/>
            <person name="Weissenberger G."/>
            <person name="Zhu Y."/>
            <person name="Hemphill L."/>
            <person name="Shang Y."/>
            <person name="Youmans B."/>
            <person name="Ayvaz T."/>
            <person name="Ross M."/>
            <person name="Santibanez J."/>
            <person name="Aqrawi P."/>
            <person name="Gross S."/>
            <person name="Joshi V."/>
            <person name="Fowler G."/>
            <person name="Nazareth L."/>
            <person name="Reid J."/>
            <person name="Worley K."/>
            <person name="Petrosino J."/>
            <person name="Highlander S."/>
            <person name="Gibbs R."/>
        </authorList>
    </citation>
    <scope>NUCLEOTIDE SEQUENCE [LARGE SCALE GENOMIC DNA]</scope>
    <source>
        <strain evidence="3 4">DSM 11664</strain>
    </source>
</reference>
<dbReference type="EMBL" id="ADNY01000004">
    <property type="protein sequence ID" value="EFG56296.1"/>
    <property type="molecule type" value="Genomic_DNA"/>
</dbReference>
<dbReference type="Proteomes" id="UP000004069">
    <property type="component" value="Unassembled WGS sequence"/>
</dbReference>
<feature type="transmembrane region" description="Helical" evidence="1">
    <location>
        <begin position="53"/>
        <end position="78"/>
    </location>
</feature>
<feature type="transmembrane region" description="Helical" evidence="1">
    <location>
        <begin position="123"/>
        <end position="143"/>
    </location>
</feature>
<keyword evidence="4" id="KW-1185">Reference proteome</keyword>
<dbReference type="InterPro" id="IPR036938">
    <property type="entry name" value="PAP2/HPO_sf"/>
</dbReference>
<keyword evidence="1" id="KW-0472">Membrane</keyword>
<comment type="caution">
    <text evidence="3">The sequence shown here is derived from an EMBL/GenBank/DDBJ whole genome shotgun (WGS) entry which is preliminary data.</text>
</comment>
<feature type="transmembrane region" description="Helical" evidence="1">
    <location>
        <begin position="85"/>
        <end position="103"/>
    </location>
</feature>
<dbReference type="PANTHER" id="PTHR14969">
    <property type="entry name" value="SPHINGOSINE-1-PHOSPHATE PHOSPHOHYDROLASE"/>
    <property type="match status" value="1"/>
</dbReference>
<organism evidence="3 4">
    <name type="scientific">Lactobacillus amylolyticus DSM 11664</name>
    <dbReference type="NCBI Taxonomy" id="585524"/>
    <lineage>
        <taxon>Bacteria</taxon>
        <taxon>Bacillati</taxon>
        <taxon>Bacillota</taxon>
        <taxon>Bacilli</taxon>
        <taxon>Lactobacillales</taxon>
        <taxon>Lactobacillaceae</taxon>
        <taxon>Lactobacillus</taxon>
    </lineage>
</organism>
<dbReference type="PANTHER" id="PTHR14969:SF13">
    <property type="entry name" value="AT30094P"/>
    <property type="match status" value="1"/>
</dbReference>
<accession>D4YRI6</accession>
<name>D4YRI6_9LACO</name>
<dbReference type="CDD" id="cd03392">
    <property type="entry name" value="PAP2_like_2"/>
    <property type="match status" value="1"/>
</dbReference>
<feature type="transmembrane region" description="Helical" evidence="1">
    <location>
        <begin position="155"/>
        <end position="177"/>
    </location>
</feature>
<evidence type="ECO:0000313" key="3">
    <source>
        <dbReference type="EMBL" id="EFG56296.1"/>
    </source>
</evidence>
<dbReference type="AlphaFoldDB" id="D4YRI6"/>
<dbReference type="Gene3D" id="1.20.144.10">
    <property type="entry name" value="Phosphatidic acid phosphatase type 2/haloperoxidase"/>
    <property type="match status" value="1"/>
</dbReference>
<dbReference type="SUPFAM" id="SSF48317">
    <property type="entry name" value="Acid phosphatase/Vanadium-dependent haloperoxidase"/>
    <property type="match status" value="1"/>
</dbReference>
<dbReference type="SMART" id="SM00014">
    <property type="entry name" value="acidPPc"/>
    <property type="match status" value="1"/>
</dbReference>
<feature type="transmembrane region" description="Helical" evidence="1">
    <location>
        <begin position="183"/>
        <end position="201"/>
    </location>
</feature>
<dbReference type="Pfam" id="PF01569">
    <property type="entry name" value="PAP2"/>
    <property type="match status" value="1"/>
</dbReference>
<dbReference type="eggNOG" id="COG0671">
    <property type="taxonomic scope" value="Bacteria"/>
</dbReference>
<proteinExistence type="predicted"/>
<sequence>MRRQMKKNIYAICVGLPITLIFVISVAAHAAWISSFDHFFQGVVRSIPNLQGLMLKITFLASPKMDLVWMLLIAVILWLKKRRPLSLNIVVTLISADALGWVIKHVISRARPIQHLAQDDGYSFPSGHVLGMSIILIWLMMVLLPQVMENKTAKFWLSVLMIVWLVIVMYSRVYVYAHYPSDVCGSVAIALMWVGVVQLIMTKIDERLEK</sequence>
<evidence type="ECO:0000313" key="4">
    <source>
        <dbReference type="Proteomes" id="UP000004069"/>
    </source>
</evidence>
<keyword evidence="1" id="KW-1133">Transmembrane helix</keyword>
<keyword evidence="1" id="KW-0812">Transmembrane</keyword>
<feature type="domain" description="Phosphatidic acid phosphatase type 2/haloperoxidase" evidence="2">
    <location>
        <begin position="86"/>
        <end position="198"/>
    </location>
</feature>
<feature type="transmembrane region" description="Helical" evidence="1">
    <location>
        <begin position="9"/>
        <end position="33"/>
    </location>
</feature>
<dbReference type="InterPro" id="IPR000326">
    <property type="entry name" value="PAP2/HPO"/>
</dbReference>
<evidence type="ECO:0000259" key="2">
    <source>
        <dbReference type="SMART" id="SM00014"/>
    </source>
</evidence>